<organism evidence="4 5">
    <name type="scientific">Cordylochernes scorpioides</name>
    <dbReference type="NCBI Taxonomy" id="51811"/>
    <lineage>
        <taxon>Eukaryota</taxon>
        <taxon>Metazoa</taxon>
        <taxon>Ecdysozoa</taxon>
        <taxon>Arthropoda</taxon>
        <taxon>Chelicerata</taxon>
        <taxon>Arachnida</taxon>
        <taxon>Pseudoscorpiones</taxon>
        <taxon>Cheliferoidea</taxon>
        <taxon>Chernetidae</taxon>
        <taxon>Cordylochernes</taxon>
    </lineage>
</organism>
<evidence type="ECO:0000256" key="1">
    <source>
        <dbReference type="ARBA" id="ARBA00022723"/>
    </source>
</evidence>
<keyword evidence="5" id="KW-1185">Reference proteome</keyword>
<accession>A0ABY6KHA7</accession>
<keyword evidence="1" id="KW-0479">Metal-binding</keyword>
<evidence type="ECO:0000256" key="3">
    <source>
        <dbReference type="ARBA" id="ARBA00023004"/>
    </source>
</evidence>
<evidence type="ECO:0008006" key="6">
    <source>
        <dbReference type="Google" id="ProtNLM"/>
    </source>
</evidence>
<reference evidence="4 5" key="1">
    <citation type="submission" date="2022-01" db="EMBL/GenBank/DDBJ databases">
        <title>A chromosomal length assembly of Cordylochernes scorpioides.</title>
        <authorList>
            <person name="Zeh D."/>
            <person name="Zeh J."/>
        </authorList>
    </citation>
    <scope>NUCLEOTIDE SEQUENCE [LARGE SCALE GENOMIC DNA]</scope>
    <source>
        <strain evidence="4">IN4F17</strain>
        <tissue evidence="4">Whole Body</tissue>
    </source>
</reference>
<proteinExistence type="predicted"/>
<name>A0ABY6KHA7_9ARAC</name>
<gene>
    <name evidence="4" type="ORF">LAZ67_4004223</name>
</gene>
<sequence length="256" mass="29017">MSSDSCHLSICLTRGLQAPEQQTRLRCYLSSHHPLLVLSPARVEELNLEPRILIFHNVLSEKETDGFIRLARPLILRINFISIYLLQNNQLSKKINEIFRSVFEVGKVRVVTVSVQLSRSMVQSREQLEDQVSTVRTSQNAWLTPEMSPLMLSRVAQRVSALTGLSIDPKSDHSELPQVANYGIGGHYVPHFDYLILDKTPAEVDTTTSNCPSGSTNITIVVIPLFYFIISYDRITYNLCIVFCIFTVPHCRNLKV</sequence>
<evidence type="ECO:0000313" key="4">
    <source>
        <dbReference type="EMBL" id="UYV67172.1"/>
    </source>
</evidence>
<dbReference type="Gene3D" id="2.60.120.620">
    <property type="entry name" value="q2cbj1_9rhob like domain"/>
    <property type="match status" value="1"/>
</dbReference>
<dbReference type="PANTHER" id="PTHR10869:SF244">
    <property type="entry name" value="PROLYL 4-HYDROXYLASE SUBUNIT ALPHA-2"/>
    <property type="match status" value="1"/>
</dbReference>
<dbReference type="Proteomes" id="UP001235939">
    <property type="component" value="Chromosome 04"/>
</dbReference>
<keyword evidence="2" id="KW-0847">Vitamin C</keyword>
<dbReference type="PANTHER" id="PTHR10869">
    <property type="entry name" value="PROLYL 4-HYDROXYLASE ALPHA SUBUNIT"/>
    <property type="match status" value="1"/>
</dbReference>
<evidence type="ECO:0000256" key="2">
    <source>
        <dbReference type="ARBA" id="ARBA00022896"/>
    </source>
</evidence>
<keyword evidence="3" id="KW-0408">Iron</keyword>
<dbReference type="InterPro" id="IPR045054">
    <property type="entry name" value="P4HA-like"/>
</dbReference>
<dbReference type="EMBL" id="CP092866">
    <property type="protein sequence ID" value="UYV67172.1"/>
    <property type="molecule type" value="Genomic_DNA"/>
</dbReference>
<protein>
    <recommendedName>
        <fullName evidence="6">Prolyl 4-hydroxylase alpha subunit domain-containing protein</fullName>
    </recommendedName>
</protein>
<evidence type="ECO:0000313" key="5">
    <source>
        <dbReference type="Proteomes" id="UP001235939"/>
    </source>
</evidence>